<dbReference type="InterPro" id="IPR016181">
    <property type="entry name" value="Acyl_CoA_acyltransferase"/>
</dbReference>
<dbReference type="SUPFAM" id="SSF55729">
    <property type="entry name" value="Acyl-CoA N-acyltransferases (Nat)"/>
    <property type="match status" value="1"/>
</dbReference>
<feature type="domain" description="N-acetyltransferase" evidence="1">
    <location>
        <begin position="67"/>
        <end position="210"/>
    </location>
</feature>
<dbReference type="OrthoDB" id="9975416at2759"/>
<dbReference type="PANTHER" id="PTHR13170">
    <property type="entry name" value="O-GLCNACASE"/>
    <property type="match status" value="1"/>
</dbReference>
<gene>
    <name evidence="2" type="ORF">BD324DRAFT_273949</name>
</gene>
<dbReference type="InterPro" id="IPR051822">
    <property type="entry name" value="Glycosyl_Hydrolase_84"/>
</dbReference>
<accession>A0A1Y1UQH7</accession>
<dbReference type="CDD" id="cd04301">
    <property type="entry name" value="NAT_SF"/>
    <property type="match status" value="1"/>
</dbReference>
<dbReference type="Gene3D" id="3.40.630.30">
    <property type="match status" value="1"/>
</dbReference>
<dbReference type="RefSeq" id="XP_021874105.1">
    <property type="nucleotide sequence ID" value="XM_022012346.1"/>
</dbReference>
<dbReference type="STRING" id="4999.A0A1Y1UQH7"/>
<reference evidence="2 3" key="1">
    <citation type="submission" date="2017-03" db="EMBL/GenBank/DDBJ databases">
        <title>Widespread Adenine N6-methylation of Active Genes in Fungi.</title>
        <authorList>
            <consortium name="DOE Joint Genome Institute"/>
            <person name="Mondo S.J."/>
            <person name="Dannebaum R.O."/>
            <person name="Kuo R.C."/>
            <person name="Louie K.B."/>
            <person name="Bewick A.J."/>
            <person name="Labutti K."/>
            <person name="Haridas S."/>
            <person name="Kuo A."/>
            <person name="Salamov A."/>
            <person name="Ahrendt S.R."/>
            <person name="Lau R."/>
            <person name="Bowen B.P."/>
            <person name="Lipzen A."/>
            <person name="Sullivan W."/>
            <person name="Andreopoulos W.B."/>
            <person name="Clum A."/>
            <person name="Lindquist E."/>
            <person name="Daum C."/>
            <person name="Northen T.R."/>
            <person name="Ramamoorthy G."/>
            <person name="Schmitz R.J."/>
            <person name="Gryganskyi A."/>
            <person name="Culley D."/>
            <person name="Magnuson J."/>
            <person name="James T.Y."/>
            <person name="O'Malley M.A."/>
            <person name="Stajich J.E."/>
            <person name="Spatafora J.W."/>
            <person name="Visel A."/>
            <person name="Grigoriev I.V."/>
        </authorList>
    </citation>
    <scope>NUCLEOTIDE SEQUENCE [LARGE SCALE GENOMIC DNA]</scope>
    <source>
        <strain evidence="2 3">NRRL Y-17943</strain>
    </source>
</reference>
<protein>
    <submittedName>
        <fullName evidence="2">N-acetyltransferase GCN5</fullName>
    </submittedName>
</protein>
<proteinExistence type="predicted"/>
<dbReference type="EMBL" id="NBSH01000002">
    <property type="protein sequence ID" value="ORX40320.1"/>
    <property type="molecule type" value="Genomic_DNA"/>
</dbReference>
<dbReference type="Proteomes" id="UP000193218">
    <property type="component" value="Unassembled WGS sequence"/>
</dbReference>
<dbReference type="AlphaFoldDB" id="A0A1Y1UQH7"/>
<keyword evidence="2" id="KW-0808">Transferase</keyword>
<dbReference type="InterPro" id="IPR000182">
    <property type="entry name" value="GNAT_dom"/>
</dbReference>
<dbReference type="InParanoid" id="A0A1Y1UQH7"/>
<evidence type="ECO:0000259" key="1">
    <source>
        <dbReference type="PROSITE" id="PS51186"/>
    </source>
</evidence>
<dbReference type="PROSITE" id="PS51186">
    <property type="entry name" value="GNAT"/>
    <property type="match status" value="1"/>
</dbReference>
<sequence length="210" mass="23358">MSSLTIRPFRSGDEPSLAKICCETGNNGKDGTGLLSDDRLWGDIWVLPYVKRDPQLAWVVEDLDGQVIGYTVGTDDSDAFNQWYKESWWPAESKKYERPPTSSGGPSREQTFFKIADETGSTPLNSSLREYPAHLHIDLLPPAQGKGLGRKMIRTLLQAMQDRGIKGVHLGASAENHSACAFYQKIGFGEVPTQDKGSRIFVWDLTKPLQ</sequence>
<dbReference type="GeneID" id="33554154"/>
<keyword evidence="3" id="KW-1185">Reference proteome</keyword>
<comment type="caution">
    <text evidence="2">The sequence shown here is derived from an EMBL/GenBank/DDBJ whole genome shotgun (WGS) entry which is preliminary data.</text>
</comment>
<organism evidence="2 3">
    <name type="scientific">Kockovaella imperatae</name>
    <dbReference type="NCBI Taxonomy" id="4999"/>
    <lineage>
        <taxon>Eukaryota</taxon>
        <taxon>Fungi</taxon>
        <taxon>Dikarya</taxon>
        <taxon>Basidiomycota</taxon>
        <taxon>Agaricomycotina</taxon>
        <taxon>Tremellomycetes</taxon>
        <taxon>Tremellales</taxon>
        <taxon>Cuniculitremaceae</taxon>
        <taxon>Kockovaella</taxon>
    </lineage>
</organism>
<dbReference type="PANTHER" id="PTHR13170:SF16">
    <property type="entry name" value="PROTEIN O-GLCNACASE"/>
    <property type="match status" value="1"/>
</dbReference>
<dbReference type="Pfam" id="PF00583">
    <property type="entry name" value="Acetyltransf_1"/>
    <property type="match status" value="1"/>
</dbReference>
<name>A0A1Y1UQH7_9TREE</name>
<evidence type="ECO:0000313" key="3">
    <source>
        <dbReference type="Proteomes" id="UP000193218"/>
    </source>
</evidence>
<dbReference type="GO" id="GO:0016747">
    <property type="term" value="F:acyltransferase activity, transferring groups other than amino-acyl groups"/>
    <property type="evidence" value="ECO:0007669"/>
    <property type="project" value="InterPro"/>
</dbReference>
<evidence type="ECO:0000313" key="2">
    <source>
        <dbReference type="EMBL" id="ORX40320.1"/>
    </source>
</evidence>